<sequence>MKFVCLGYIEEGKWEQYSEEEQKSLMETCFAYDDELRRGGHFLGGEALGSSLNAVTLRGSGGNVEVTDGPFAETKEVLGGILLLEARDLNHAIALMSKHPGVQMGPFEIRPADEYVNQLVSERDAAFKSPGNPAHAS</sequence>
<dbReference type="KEGG" id="pbs:Plabr_1431"/>
<dbReference type="AlphaFoldDB" id="F0SPT4"/>
<organism evidence="3 4">
    <name type="scientific">Rubinisphaera brasiliensis (strain ATCC 49424 / DSM 5305 / JCM 21570 / IAM 15109 / NBRC 103401 / IFAM 1448)</name>
    <name type="common">Planctomyces brasiliensis</name>
    <dbReference type="NCBI Taxonomy" id="756272"/>
    <lineage>
        <taxon>Bacteria</taxon>
        <taxon>Pseudomonadati</taxon>
        <taxon>Planctomycetota</taxon>
        <taxon>Planctomycetia</taxon>
        <taxon>Planctomycetales</taxon>
        <taxon>Planctomycetaceae</taxon>
        <taxon>Rubinisphaera</taxon>
    </lineage>
</organism>
<comment type="similarity">
    <text evidence="1">Belongs to the YciI family.</text>
</comment>
<dbReference type="OrthoDB" id="9807535at2"/>
<proteinExistence type="inferred from homology"/>
<feature type="domain" description="YCII-related" evidence="2">
    <location>
        <begin position="1"/>
        <end position="111"/>
    </location>
</feature>
<evidence type="ECO:0000313" key="4">
    <source>
        <dbReference type="Proteomes" id="UP000006860"/>
    </source>
</evidence>
<dbReference type="EMBL" id="CP002546">
    <property type="protein sequence ID" value="ADY59043.1"/>
    <property type="molecule type" value="Genomic_DNA"/>
</dbReference>
<accession>F0SPT4</accession>
<dbReference type="Pfam" id="PF03795">
    <property type="entry name" value="YCII"/>
    <property type="match status" value="1"/>
</dbReference>
<dbReference type="eggNOG" id="COG3795">
    <property type="taxonomic scope" value="Bacteria"/>
</dbReference>
<dbReference type="SUPFAM" id="SSF54909">
    <property type="entry name" value="Dimeric alpha+beta barrel"/>
    <property type="match status" value="1"/>
</dbReference>
<gene>
    <name evidence="3" type="ordered locus">Plabr_1431</name>
</gene>
<dbReference type="PANTHER" id="PTHR35174">
    <property type="entry name" value="BLL7171 PROTEIN-RELATED"/>
    <property type="match status" value="1"/>
</dbReference>
<dbReference type="Gene3D" id="3.30.70.1060">
    <property type="entry name" value="Dimeric alpha+beta barrel"/>
    <property type="match status" value="1"/>
</dbReference>
<keyword evidence="4" id="KW-1185">Reference proteome</keyword>
<evidence type="ECO:0000259" key="2">
    <source>
        <dbReference type="Pfam" id="PF03795"/>
    </source>
</evidence>
<evidence type="ECO:0000313" key="3">
    <source>
        <dbReference type="EMBL" id="ADY59043.1"/>
    </source>
</evidence>
<dbReference type="InterPro" id="IPR011008">
    <property type="entry name" value="Dimeric_a/b-barrel"/>
</dbReference>
<dbReference type="HOGENOM" id="CLU_130902_2_1_0"/>
<dbReference type="RefSeq" id="WP_013627772.1">
    <property type="nucleotide sequence ID" value="NC_015174.1"/>
</dbReference>
<evidence type="ECO:0000256" key="1">
    <source>
        <dbReference type="ARBA" id="ARBA00007689"/>
    </source>
</evidence>
<dbReference type="PANTHER" id="PTHR35174:SF3">
    <property type="entry name" value="BLL7171 PROTEIN"/>
    <property type="match status" value="1"/>
</dbReference>
<protein>
    <submittedName>
        <fullName evidence="3">YCII-related protein</fullName>
    </submittedName>
</protein>
<dbReference type="Proteomes" id="UP000006860">
    <property type="component" value="Chromosome"/>
</dbReference>
<dbReference type="STRING" id="756272.Plabr_1431"/>
<reference evidence="4" key="1">
    <citation type="submission" date="2011-02" db="EMBL/GenBank/DDBJ databases">
        <title>The complete genome of Planctomyces brasiliensis DSM 5305.</title>
        <authorList>
            <person name="Lucas S."/>
            <person name="Copeland A."/>
            <person name="Lapidus A."/>
            <person name="Bruce D."/>
            <person name="Goodwin L."/>
            <person name="Pitluck S."/>
            <person name="Kyrpides N."/>
            <person name="Mavromatis K."/>
            <person name="Pagani I."/>
            <person name="Ivanova N."/>
            <person name="Ovchinnikova G."/>
            <person name="Lu M."/>
            <person name="Detter J.C."/>
            <person name="Han C."/>
            <person name="Land M."/>
            <person name="Hauser L."/>
            <person name="Markowitz V."/>
            <person name="Cheng J.-F."/>
            <person name="Hugenholtz P."/>
            <person name="Woyke T."/>
            <person name="Wu D."/>
            <person name="Tindall B."/>
            <person name="Pomrenke H.G."/>
            <person name="Brambilla E."/>
            <person name="Klenk H.-P."/>
            <person name="Eisen J.A."/>
        </authorList>
    </citation>
    <scope>NUCLEOTIDE SEQUENCE [LARGE SCALE GENOMIC DNA]</scope>
    <source>
        <strain evidence="4">ATCC 49424 / DSM 5305 / JCM 21570 / NBRC 103401 / IFAM 1448</strain>
    </source>
</reference>
<name>F0SPT4_RUBBR</name>
<dbReference type="InterPro" id="IPR005545">
    <property type="entry name" value="YCII"/>
</dbReference>